<keyword evidence="3" id="KW-0472">Membrane</keyword>
<feature type="transmembrane region" description="Helical" evidence="3">
    <location>
        <begin position="255"/>
        <end position="274"/>
    </location>
</feature>
<dbReference type="SMART" id="SM00028">
    <property type="entry name" value="TPR"/>
    <property type="match status" value="5"/>
</dbReference>
<dbReference type="SUPFAM" id="SSF48452">
    <property type="entry name" value="TPR-like"/>
    <property type="match status" value="2"/>
</dbReference>
<feature type="transmembrane region" description="Helical" evidence="3">
    <location>
        <begin position="415"/>
        <end position="434"/>
    </location>
</feature>
<feature type="repeat" description="TPR" evidence="1">
    <location>
        <begin position="788"/>
        <end position="821"/>
    </location>
</feature>
<reference evidence="4" key="1">
    <citation type="submission" date="2020-07" db="EMBL/GenBank/DDBJ databases">
        <title>Huge and variable diversity of episymbiotic CPR bacteria and DPANN archaea in groundwater ecosystems.</title>
        <authorList>
            <person name="He C.Y."/>
            <person name="Keren R."/>
            <person name="Whittaker M."/>
            <person name="Farag I.F."/>
            <person name="Doudna J."/>
            <person name="Cate J.H.D."/>
            <person name="Banfield J.F."/>
        </authorList>
    </citation>
    <scope>NUCLEOTIDE SEQUENCE</scope>
    <source>
        <strain evidence="4">NC_groundwater_973_Pr1_S-0.2um_54_13</strain>
    </source>
</reference>
<feature type="compositionally biased region" description="Basic and acidic residues" evidence="2">
    <location>
        <begin position="848"/>
        <end position="866"/>
    </location>
</feature>
<organism evidence="4 5">
    <name type="scientific">Candidatus Sungiibacteriota bacterium</name>
    <dbReference type="NCBI Taxonomy" id="2750080"/>
    <lineage>
        <taxon>Bacteria</taxon>
        <taxon>Candidatus Sungiibacteriota</taxon>
    </lineage>
</organism>
<evidence type="ECO:0000313" key="5">
    <source>
        <dbReference type="Proteomes" id="UP000753196"/>
    </source>
</evidence>
<dbReference type="AlphaFoldDB" id="A0A932R1L2"/>
<accession>A0A932R1L2</accession>
<keyword evidence="1" id="KW-0802">TPR repeat</keyword>
<dbReference type="Proteomes" id="UP000753196">
    <property type="component" value="Unassembled WGS sequence"/>
</dbReference>
<dbReference type="PANTHER" id="PTHR12558">
    <property type="entry name" value="CELL DIVISION CYCLE 16,23,27"/>
    <property type="match status" value="1"/>
</dbReference>
<feature type="transmembrane region" description="Helical" evidence="3">
    <location>
        <begin position="37"/>
        <end position="55"/>
    </location>
</feature>
<dbReference type="PANTHER" id="PTHR12558:SF13">
    <property type="entry name" value="CELL DIVISION CYCLE PROTEIN 27 HOMOLOG"/>
    <property type="match status" value="1"/>
</dbReference>
<dbReference type="InterPro" id="IPR011990">
    <property type="entry name" value="TPR-like_helical_dom_sf"/>
</dbReference>
<comment type="caution">
    <text evidence="4">The sequence shown here is derived from an EMBL/GenBank/DDBJ whole genome shotgun (WGS) entry which is preliminary data.</text>
</comment>
<evidence type="ECO:0000256" key="1">
    <source>
        <dbReference type="PROSITE-ProRule" id="PRU00339"/>
    </source>
</evidence>
<feature type="region of interest" description="Disordered" evidence="2">
    <location>
        <begin position="840"/>
        <end position="866"/>
    </location>
</feature>
<feature type="transmembrane region" description="Helical" evidence="3">
    <location>
        <begin position="355"/>
        <end position="378"/>
    </location>
</feature>
<feature type="transmembrane region" description="Helical" evidence="3">
    <location>
        <begin position="131"/>
        <end position="154"/>
    </location>
</feature>
<evidence type="ECO:0000256" key="3">
    <source>
        <dbReference type="SAM" id="Phobius"/>
    </source>
</evidence>
<dbReference type="Gene3D" id="1.25.40.10">
    <property type="entry name" value="Tetratricopeptide repeat domain"/>
    <property type="match status" value="2"/>
</dbReference>
<feature type="repeat" description="TPR" evidence="1">
    <location>
        <begin position="754"/>
        <end position="787"/>
    </location>
</feature>
<dbReference type="Pfam" id="PF14559">
    <property type="entry name" value="TPR_19"/>
    <property type="match status" value="1"/>
</dbReference>
<keyword evidence="3" id="KW-0812">Transmembrane</keyword>
<feature type="transmembrane region" description="Helical" evidence="3">
    <location>
        <begin position="200"/>
        <end position="219"/>
    </location>
</feature>
<dbReference type="InterPro" id="IPR019734">
    <property type="entry name" value="TPR_rpt"/>
</dbReference>
<feature type="transmembrane region" description="Helical" evidence="3">
    <location>
        <begin position="102"/>
        <end position="119"/>
    </location>
</feature>
<evidence type="ECO:0000313" key="4">
    <source>
        <dbReference type="EMBL" id="MBI3631027.1"/>
    </source>
</evidence>
<keyword evidence="3" id="KW-1133">Transmembrane helix</keyword>
<dbReference type="Pfam" id="PF13432">
    <property type="entry name" value="TPR_16"/>
    <property type="match status" value="1"/>
</dbReference>
<gene>
    <name evidence="4" type="ORF">HY221_01705</name>
</gene>
<proteinExistence type="predicted"/>
<feature type="transmembrane region" description="Helical" evidence="3">
    <location>
        <begin position="506"/>
        <end position="528"/>
    </location>
</feature>
<feature type="transmembrane region" description="Helical" evidence="3">
    <location>
        <begin position="12"/>
        <end position="31"/>
    </location>
</feature>
<feature type="transmembrane region" description="Helical" evidence="3">
    <location>
        <begin position="390"/>
        <end position="409"/>
    </location>
</feature>
<dbReference type="PROSITE" id="PS50005">
    <property type="entry name" value="TPR"/>
    <property type="match status" value="2"/>
</dbReference>
<feature type="transmembrane region" description="Helical" evidence="3">
    <location>
        <begin position="225"/>
        <end position="243"/>
    </location>
</feature>
<dbReference type="EMBL" id="JACQCR010000037">
    <property type="protein sequence ID" value="MBI3631027.1"/>
    <property type="molecule type" value="Genomic_DNA"/>
</dbReference>
<feature type="transmembrane region" description="Helical" evidence="3">
    <location>
        <begin position="174"/>
        <end position="193"/>
    </location>
</feature>
<protein>
    <submittedName>
        <fullName evidence="4">Tetratricopeptide repeat protein</fullName>
    </submittedName>
</protein>
<feature type="transmembrane region" description="Helical" evidence="3">
    <location>
        <begin position="67"/>
        <end position="90"/>
    </location>
</feature>
<evidence type="ECO:0000256" key="2">
    <source>
        <dbReference type="SAM" id="MobiDB-lite"/>
    </source>
</evidence>
<name>A0A932R1L2_9BACT</name>
<sequence length="866" mass="93463">MTSRLERGAKIALYVLAAFLPLGFVPLPIGMDLGREIVFGILILVATIFWLLAVLASGQFHYRHSPLVWGSVGIFLVFGVSTAMSKAPAFSAILADPSAEKFSSVVALLLASLVIGGTLRRRGEVGVFLSVLIFAGAISAALTALQLLTGISVFKYLQISGASDANVVGTINGLSLFYSALFVMAAGCAFSGAAGLWRRWVRGAFVAAMGLFLLDILLINFRTSLIVLLGASIFLFGLLVIQNRMTSGRDRWLSGWRMWATLGLSVVVMAMMMVRTPLAPGLNLPPEVSPSFSATLSTARAVFKEGSRQAFFGSGPGTFAMDWARWRDPSINQTAFWGARFSQGYSWATTLFPTVGILGFMALAAYALGGLLLFLRIVFANHLPEEQMSYLNDPLTMAALLGNAAALIIACLYPANLSLALILFMTSGLLTVLLGKSRREDSGEEAAGGEMTLDVLTQEGGELLEVSMEQAADGEESETASRAQMPSDTGSFWSIRDGAVTFRAPWSVFLSSLVVIFLLAFSVAGVFMEVGRLRAAAAIGRGVAAANRGNFDTAVKELEGASQLEGNNYVIYQLLTTIRTQEIRNIIQRASQGQNVQNEFQSAVSQAVADSQKAVSLQPADAQLWRTQGALYELVIPFIQGSEQLAFSSYQKAADLAPSDPSIYTDWGRAGLTFTDRIQSAINQATSQKDRADLDAARKSNLDQIAKVFQRAIDLKPDYAPAHFLLAQAAIRMGNIDAAIASVENAKRAAPFDIGIAFQLGLLYYQRNDLDKSAQEFERAVSMNEMYSNARYFLGLIYDRRGQKSQAIDQFTKIQALNPDNAEVKNILANLQAGKAALAGIVPPATPPEKRKEAPVGDRTKTQIEK</sequence>